<gene>
    <name evidence="2" type="ORF">J2X26_002442</name>
</gene>
<protein>
    <submittedName>
        <fullName evidence="2">Uncharacterized membrane protein YtjA (UPF0391 family)</fullName>
    </submittedName>
</protein>
<keyword evidence="3" id="KW-1185">Reference proteome</keyword>
<accession>A0ABU0EGD3</accession>
<reference evidence="2 3" key="1">
    <citation type="submission" date="2023-07" db="EMBL/GenBank/DDBJ databases">
        <title>Sorghum-associated microbial communities from plants grown in Nebraska, USA.</title>
        <authorList>
            <person name="Schachtman D."/>
        </authorList>
    </citation>
    <scope>NUCLEOTIDE SEQUENCE [LARGE SCALE GENOMIC DNA]</scope>
    <source>
        <strain evidence="2 3">BE332</strain>
    </source>
</reference>
<organism evidence="2 3">
    <name type="scientific">Cellulomonas humilata</name>
    <dbReference type="NCBI Taxonomy" id="144055"/>
    <lineage>
        <taxon>Bacteria</taxon>
        <taxon>Bacillati</taxon>
        <taxon>Actinomycetota</taxon>
        <taxon>Actinomycetes</taxon>
        <taxon>Micrococcales</taxon>
        <taxon>Cellulomonadaceae</taxon>
        <taxon>Cellulomonas</taxon>
    </lineage>
</organism>
<comment type="caution">
    <text evidence="2">The sequence shown here is derived from an EMBL/GenBank/DDBJ whole genome shotgun (WGS) entry which is preliminary data.</text>
</comment>
<dbReference type="EMBL" id="JAUSVB010000003">
    <property type="protein sequence ID" value="MDQ0374121.1"/>
    <property type="molecule type" value="Genomic_DNA"/>
</dbReference>
<feature type="transmembrane region" description="Helical" evidence="1">
    <location>
        <begin position="28"/>
        <end position="45"/>
    </location>
</feature>
<dbReference type="RefSeq" id="WP_307492611.1">
    <property type="nucleotide sequence ID" value="NZ_JAUSVB010000003.1"/>
</dbReference>
<evidence type="ECO:0000256" key="1">
    <source>
        <dbReference type="SAM" id="Phobius"/>
    </source>
</evidence>
<keyword evidence="1" id="KW-0812">Transmembrane</keyword>
<proteinExistence type="predicted"/>
<sequence>MPSWLILILVGVVLVVLGVATSIGQWLIWIGVIVLVVSLILGLVGRGRSRV</sequence>
<keyword evidence="1" id="KW-0472">Membrane</keyword>
<keyword evidence="1" id="KW-1133">Transmembrane helix</keyword>
<evidence type="ECO:0000313" key="3">
    <source>
        <dbReference type="Proteomes" id="UP001239626"/>
    </source>
</evidence>
<name>A0ABU0EGD3_9CELL</name>
<dbReference type="Proteomes" id="UP001239626">
    <property type="component" value="Unassembled WGS sequence"/>
</dbReference>
<evidence type="ECO:0000313" key="2">
    <source>
        <dbReference type="EMBL" id="MDQ0374121.1"/>
    </source>
</evidence>